<dbReference type="Proteomes" id="UP000753908">
    <property type="component" value="Unassembled WGS sequence"/>
</dbReference>
<dbReference type="InterPro" id="IPR018511">
    <property type="entry name" value="Hemolysin-typ_Ca-bd_CS"/>
</dbReference>
<dbReference type="PANTHER" id="PTHR23221:SF7">
    <property type="entry name" value="PHOSPHATIDYLINOSITOL-GLYCAN-SPECIFIC PHOSPHOLIPASE D"/>
    <property type="match status" value="1"/>
</dbReference>
<evidence type="ECO:0000313" key="6">
    <source>
        <dbReference type="Proteomes" id="UP000753908"/>
    </source>
</evidence>
<comment type="caution">
    <text evidence="5">The sequence shown here is derived from an EMBL/GenBank/DDBJ whole genome shotgun (WGS) entry which is preliminary data.</text>
</comment>
<gene>
    <name evidence="5" type="ORF">KME25_18715</name>
</gene>
<dbReference type="InterPro" id="IPR028994">
    <property type="entry name" value="Integrin_alpha_N"/>
</dbReference>
<evidence type="ECO:0000256" key="4">
    <source>
        <dbReference type="ARBA" id="ARBA00023180"/>
    </source>
</evidence>
<evidence type="ECO:0000313" key="5">
    <source>
        <dbReference type="EMBL" id="MBW4546456.1"/>
    </source>
</evidence>
<proteinExistence type="predicted"/>
<keyword evidence="3" id="KW-0378">Hydrolase</keyword>
<dbReference type="AlphaFoldDB" id="A0A951PMQ9"/>
<evidence type="ECO:0000256" key="2">
    <source>
        <dbReference type="ARBA" id="ARBA00022737"/>
    </source>
</evidence>
<dbReference type="PANTHER" id="PTHR23221">
    <property type="entry name" value="GLYCOSYLPHOSPHATIDYLINOSITOL PHOSPHOLIPASE D"/>
    <property type="match status" value="1"/>
</dbReference>
<organism evidence="5 6">
    <name type="scientific">Symplocastrum torsivum CPER-KK1</name>
    <dbReference type="NCBI Taxonomy" id="450513"/>
    <lineage>
        <taxon>Bacteria</taxon>
        <taxon>Bacillati</taxon>
        <taxon>Cyanobacteriota</taxon>
        <taxon>Cyanophyceae</taxon>
        <taxon>Oscillatoriophycideae</taxon>
        <taxon>Oscillatoriales</taxon>
        <taxon>Microcoleaceae</taxon>
        <taxon>Symplocastrum</taxon>
    </lineage>
</organism>
<evidence type="ECO:0000256" key="3">
    <source>
        <dbReference type="ARBA" id="ARBA00022801"/>
    </source>
</evidence>
<accession>A0A951PMQ9</accession>
<keyword evidence="2" id="KW-0677">Repeat</keyword>
<dbReference type="InterPro" id="IPR013519">
    <property type="entry name" value="Int_alpha_beta-p"/>
</dbReference>
<protein>
    <submittedName>
        <fullName evidence="5">FG-GAP repeat protein</fullName>
    </submittedName>
</protein>
<dbReference type="InterPro" id="IPR001343">
    <property type="entry name" value="Hemolysn_Ca-bd"/>
</dbReference>
<dbReference type="Gene3D" id="2.150.10.10">
    <property type="entry name" value="Serralysin-like metalloprotease, C-terminal"/>
    <property type="match status" value="1"/>
</dbReference>
<dbReference type="PRINTS" id="PR00313">
    <property type="entry name" value="CABNDNGRPT"/>
</dbReference>
<dbReference type="PROSITE" id="PS00330">
    <property type="entry name" value="HEMOLYSIN_CALCIUM"/>
    <property type="match status" value="1"/>
</dbReference>
<dbReference type="SUPFAM" id="SSF69318">
    <property type="entry name" value="Integrin alpha N-terminal domain"/>
    <property type="match status" value="2"/>
</dbReference>
<dbReference type="Gene3D" id="2.130.10.130">
    <property type="entry name" value="Integrin alpha, N-terminal"/>
    <property type="match status" value="5"/>
</dbReference>
<evidence type="ECO:0000256" key="1">
    <source>
        <dbReference type="ARBA" id="ARBA00022729"/>
    </source>
</evidence>
<dbReference type="SMART" id="SM00191">
    <property type="entry name" value="Int_alpha"/>
    <property type="match status" value="7"/>
</dbReference>
<dbReference type="PROSITE" id="PS51470">
    <property type="entry name" value="FG_GAP"/>
    <property type="match status" value="3"/>
</dbReference>
<sequence length="677" mass="67915">MPIPFFNLSDLTGSNGFTINGVAPYDTSGYFVSDAGDINGDGIDDLIIGAPGFNGSNPDATTSPGYSYVVFGKLGGFSANFELSALDGTNGFAMKGIAENDATGWSVSGAGDINDDGIDDLIIGTRSADPNGLIDAGSSYLVFGSTSGFAPTLNLSDLNGANGFTINGIAEGNETGNSVSGIGDINGDGIDDVVIGAVYADPNNLDKAGSAYVVFGKQGGFSANFDLSELDGTNGFTINGIAEGNQTGVSVSGAGDFNGDGIDDLIIGASYADPNGNYSGSSYLIFGSEEGFAPTLNLSALDGTNGFAINGANAYDLAGKVSAAGDVNGDGFDDLIIGAYGANGFAGASYVVFGSAQPLPPNFNLSELNGTNGFAINGINPGDFSGFSVSGAGDFNGDGIDDLIIGAPFTNNAAGQSYIVFGSTEGFSASINLSELDGTNGFALNGVNASDYSGISVSAAGDINGDGLDDLIIGASYADPNGNTNAGSSYVVFGRTPLIGDAANNSLFGTVSDDTIYAGGGNDQIFGSEGVNTLFGQDGNDLIYGGSQVDYIYAGNGDDTIYASEGNNKIFGDAGNDIIYSGFGNDLIDGGTGNDTIWLGGGQDIIVLASGESFDTINNFQLGQTTLGLSGGLTFNDLAIAQQGNDTLIEFASSGEGLARLNGVQASSIGSNSFVIV</sequence>
<reference evidence="5" key="1">
    <citation type="submission" date="2021-05" db="EMBL/GenBank/DDBJ databases">
        <authorList>
            <person name="Pietrasiak N."/>
            <person name="Ward R."/>
            <person name="Stajich J.E."/>
            <person name="Kurbessoian T."/>
        </authorList>
    </citation>
    <scope>NUCLEOTIDE SEQUENCE</scope>
    <source>
        <strain evidence="5">CPER-KK1</strain>
    </source>
</reference>
<reference evidence="5" key="2">
    <citation type="journal article" date="2022" name="Microbiol. Resour. Announc.">
        <title>Metagenome Sequencing to Explore Phylogenomics of Terrestrial Cyanobacteria.</title>
        <authorList>
            <person name="Ward R.D."/>
            <person name="Stajich J.E."/>
            <person name="Johansen J.R."/>
            <person name="Huntemann M."/>
            <person name="Clum A."/>
            <person name="Foster B."/>
            <person name="Foster B."/>
            <person name="Roux S."/>
            <person name="Palaniappan K."/>
            <person name="Varghese N."/>
            <person name="Mukherjee S."/>
            <person name="Reddy T.B.K."/>
            <person name="Daum C."/>
            <person name="Copeland A."/>
            <person name="Chen I.A."/>
            <person name="Ivanova N.N."/>
            <person name="Kyrpides N.C."/>
            <person name="Shapiro N."/>
            <person name="Eloe-Fadrosh E.A."/>
            <person name="Pietrasiak N."/>
        </authorList>
    </citation>
    <scope>NUCLEOTIDE SEQUENCE</scope>
    <source>
        <strain evidence="5">CPER-KK1</strain>
    </source>
</reference>
<dbReference type="EMBL" id="JAHHIF010000025">
    <property type="protein sequence ID" value="MBW4546456.1"/>
    <property type="molecule type" value="Genomic_DNA"/>
</dbReference>
<dbReference type="Pfam" id="PF00353">
    <property type="entry name" value="HemolysinCabind"/>
    <property type="match status" value="2"/>
</dbReference>
<dbReference type="Pfam" id="PF01839">
    <property type="entry name" value="FG-GAP"/>
    <property type="match status" value="6"/>
</dbReference>
<dbReference type="InterPro" id="IPR013517">
    <property type="entry name" value="FG-GAP"/>
</dbReference>
<dbReference type="InterPro" id="IPR011049">
    <property type="entry name" value="Serralysin-like_metalloprot_C"/>
</dbReference>
<keyword evidence="4" id="KW-0325">Glycoprotein</keyword>
<name>A0A951PMQ9_9CYAN</name>
<dbReference type="GO" id="GO:0005509">
    <property type="term" value="F:calcium ion binding"/>
    <property type="evidence" value="ECO:0007669"/>
    <property type="project" value="InterPro"/>
</dbReference>
<dbReference type="SUPFAM" id="SSF51120">
    <property type="entry name" value="beta-Roll"/>
    <property type="match status" value="1"/>
</dbReference>
<dbReference type="GO" id="GO:0016787">
    <property type="term" value="F:hydrolase activity"/>
    <property type="evidence" value="ECO:0007669"/>
    <property type="project" value="UniProtKB-KW"/>
</dbReference>
<keyword evidence="1" id="KW-0732">Signal</keyword>